<proteinExistence type="predicted"/>
<protein>
    <submittedName>
        <fullName evidence="1">Uncharacterized protein</fullName>
    </submittedName>
</protein>
<comment type="caution">
    <text evidence="1">The sequence shown here is derived from an EMBL/GenBank/DDBJ whole genome shotgun (WGS) entry which is preliminary data.</text>
</comment>
<organism evidence="1 2">
    <name type="scientific">Perkinsus olseni</name>
    <name type="common">Perkinsus atlanticus</name>
    <dbReference type="NCBI Taxonomy" id="32597"/>
    <lineage>
        <taxon>Eukaryota</taxon>
        <taxon>Sar</taxon>
        <taxon>Alveolata</taxon>
        <taxon>Perkinsozoa</taxon>
        <taxon>Perkinsea</taxon>
        <taxon>Perkinsida</taxon>
        <taxon>Perkinsidae</taxon>
        <taxon>Perkinsus</taxon>
    </lineage>
</organism>
<dbReference type="AlphaFoldDB" id="A0A7J6P9G6"/>
<name>A0A7J6P9G6_PEROL</name>
<evidence type="ECO:0000313" key="1">
    <source>
        <dbReference type="EMBL" id="KAF4692396.1"/>
    </source>
</evidence>
<dbReference type="EMBL" id="JABANP010000061">
    <property type="protein sequence ID" value="KAF4692396.1"/>
    <property type="molecule type" value="Genomic_DNA"/>
</dbReference>
<dbReference type="Proteomes" id="UP000541610">
    <property type="component" value="Unassembled WGS sequence"/>
</dbReference>
<evidence type="ECO:0000313" key="2">
    <source>
        <dbReference type="Proteomes" id="UP000541610"/>
    </source>
</evidence>
<reference evidence="1 2" key="1">
    <citation type="submission" date="2020-04" db="EMBL/GenBank/DDBJ databases">
        <title>Perkinsus olseni comparative genomics.</title>
        <authorList>
            <person name="Bogema D.R."/>
        </authorList>
    </citation>
    <scope>NUCLEOTIDE SEQUENCE [LARGE SCALE GENOMIC DNA]</scope>
    <source>
        <strain evidence="1">00978-12</strain>
    </source>
</reference>
<sequence length="162" mass="18744">MPSSFMFIHRPSTEVDTDWPWQWGEIRMPCLLLLTDDQSSKVRRSQPKILPVWAKYSQGRCCYWEDDNDFARRENIGVWRDPRRSSRKRPSYGTAAAGVPTWMLDKGNLYRSNFVTGDKYWLYACPRYSAGRSSGFTESTSIPMRSRSAIGLRSARCRGGRS</sequence>
<accession>A0A7J6P9G6</accession>
<gene>
    <name evidence="1" type="ORF">FOZ60_013509</name>
</gene>